<evidence type="ECO:0000256" key="3">
    <source>
        <dbReference type="ARBA" id="ARBA00023157"/>
    </source>
</evidence>
<comment type="caution">
    <text evidence="6">The sequence shown here is derived from an EMBL/GenBank/DDBJ whole genome shotgun (WGS) entry which is preliminary data.</text>
</comment>
<evidence type="ECO:0000259" key="5">
    <source>
        <dbReference type="Pfam" id="PF18209"/>
    </source>
</evidence>
<evidence type="ECO:0000313" key="6">
    <source>
        <dbReference type="EMBL" id="KAG7527907.1"/>
    </source>
</evidence>
<sequence>MKSSHTTLICIIMLSLFALHECGKMEMKEIERSSKIYIPPCIHETCSGFSLKSDCWCCLQIKHKKDRCWKEKEFPNAKELCFDQCPKQI</sequence>
<reference evidence="6 7" key="1">
    <citation type="submission" date="2020-12" db="EMBL/GenBank/DDBJ databases">
        <title>Concerted genomic and epigenomic changes stabilize Arabidopsis allopolyploids.</title>
        <authorList>
            <person name="Chen Z."/>
        </authorList>
    </citation>
    <scope>NUCLEOTIDE SEQUENCE [LARGE SCALE GENOMIC DNA]</scope>
    <source>
        <strain evidence="6">Allo738</strain>
        <tissue evidence="6">Leaf</tissue>
    </source>
</reference>
<evidence type="ECO:0000256" key="2">
    <source>
        <dbReference type="ARBA" id="ARBA00022729"/>
    </source>
</evidence>
<evidence type="ECO:0000256" key="1">
    <source>
        <dbReference type="ARBA" id="ARBA00010149"/>
    </source>
</evidence>
<keyword evidence="3" id="KW-1015">Disulfide bond</keyword>
<name>A0A8T1X8D5_9BRAS</name>
<dbReference type="Pfam" id="PF18209">
    <property type="entry name" value="ESF1"/>
    <property type="match status" value="1"/>
</dbReference>
<feature type="domain" description="Embryo surrounding factor 1 brassicaceae" evidence="5">
    <location>
        <begin position="34"/>
        <end position="88"/>
    </location>
</feature>
<keyword evidence="7" id="KW-1185">Reference proteome</keyword>
<accession>A0A8T1X8D5</accession>
<keyword evidence="2 4" id="KW-0732">Signal</keyword>
<evidence type="ECO:0000256" key="4">
    <source>
        <dbReference type="SAM" id="SignalP"/>
    </source>
</evidence>
<dbReference type="AlphaFoldDB" id="A0A8T1X8D5"/>
<gene>
    <name evidence="6" type="ORF">ISN45_Un203g000010</name>
</gene>
<feature type="chain" id="PRO_5035836719" description="Embryo surrounding factor 1 brassicaceae domain-containing protein" evidence="4">
    <location>
        <begin position="23"/>
        <end position="89"/>
    </location>
</feature>
<evidence type="ECO:0000313" key="7">
    <source>
        <dbReference type="Proteomes" id="UP000694240"/>
    </source>
</evidence>
<dbReference type="Proteomes" id="UP000694240">
    <property type="component" value="Unassembled WGS sequence"/>
</dbReference>
<proteinExistence type="inferred from homology"/>
<protein>
    <recommendedName>
        <fullName evidence="5">Embryo surrounding factor 1 brassicaceae domain-containing protein</fullName>
    </recommendedName>
</protein>
<organism evidence="6 7">
    <name type="scientific">Arabidopsis thaliana x Arabidopsis arenosa</name>
    <dbReference type="NCBI Taxonomy" id="1240361"/>
    <lineage>
        <taxon>Eukaryota</taxon>
        <taxon>Viridiplantae</taxon>
        <taxon>Streptophyta</taxon>
        <taxon>Embryophyta</taxon>
        <taxon>Tracheophyta</taxon>
        <taxon>Spermatophyta</taxon>
        <taxon>Magnoliopsida</taxon>
        <taxon>eudicotyledons</taxon>
        <taxon>Gunneridae</taxon>
        <taxon>Pentapetalae</taxon>
        <taxon>rosids</taxon>
        <taxon>malvids</taxon>
        <taxon>Brassicales</taxon>
        <taxon>Brassicaceae</taxon>
        <taxon>Camelineae</taxon>
        <taxon>Arabidopsis</taxon>
    </lineage>
</organism>
<feature type="signal peptide" evidence="4">
    <location>
        <begin position="1"/>
        <end position="22"/>
    </location>
</feature>
<comment type="similarity">
    <text evidence="1">Belongs to the MEG family.</text>
</comment>
<dbReference type="InterPro" id="IPR041608">
    <property type="entry name" value="ESF1_brassicaceae"/>
</dbReference>
<dbReference type="EMBL" id="JAEFBK010000203">
    <property type="protein sequence ID" value="KAG7527907.1"/>
    <property type="molecule type" value="Genomic_DNA"/>
</dbReference>
<dbReference type="GO" id="GO:0010098">
    <property type="term" value="P:suspensor development"/>
    <property type="evidence" value="ECO:0007669"/>
    <property type="project" value="InterPro"/>
</dbReference>